<keyword evidence="4 10" id="KW-1003">Cell membrane</keyword>
<dbReference type="RefSeq" id="WP_353863575.1">
    <property type="nucleotide sequence ID" value="NZ_CP088295.1"/>
</dbReference>
<organism evidence="11 12">
    <name type="scientific">Svornostia abyssi</name>
    <dbReference type="NCBI Taxonomy" id="2898438"/>
    <lineage>
        <taxon>Bacteria</taxon>
        <taxon>Bacillati</taxon>
        <taxon>Actinomycetota</taxon>
        <taxon>Thermoleophilia</taxon>
        <taxon>Solirubrobacterales</taxon>
        <taxon>Baekduiaceae</taxon>
        <taxon>Svornostia</taxon>
    </lineage>
</organism>
<evidence type="ECO:0000256" key="7">
    <source>
        <dbReference type="ARBA" id="ARBA00022779"/>
    </source>
</evidence>
<evidence type="ECO:0000256" key="10">
    <source>
        <dbReference type="RuleBase" id="RU364125"/>
    </source>
</evidence>
<accession>A0ABY5PEH1</accession>
<evidence type="ECO:0000313" key="11">
    <source>
        <dbReference type="EMBL" id="UUY03060.1"/>
    </source>
</evidence>
<gene>
    <name evidence="11" type="ORF">LRS13_20645</name>
</gene>
<evidence type="ECO:0000256" key="5">
    <source>
        <dbReference type="ARBA" id="ARBA00022500"/>
    </source>
</evidence>
<keyword evidence="9 10" id="KW-0472">Membrane</keyword>
<evidence type="ECO:0000256" key="2">
    <source>
        <dbReference type="ARBA" id="ARBA00004162"/>
    </source>
</evidence>
<dbReference type="Proteomes" id="UP001058860">
    <property type="component" value="Chromosome"/>
</dbReference>
<keyword evidence="11" id="KW-0966">Cell projection</keyword>
<keyword evidence="6" id="KW-0812">Transmembrane</keyword>
<evidence type="ECO:0000256" key="3">
    <source>
        <dbReference type="ARBA" id="ARBA00008281"/>
    </source>
</evidence>
<dbReference type="PANTHER" id="PTHR35091">
    <property type="entry name" value="FLAGELLAR PROTEIN FLIL"/>
    <property type="match status" value="1"/>
</dbReference>
<protein>
    <recommendedName>
        <fullName evidence="10">Flagellar protein FliL</fullName>
    </recommendedName>
</protein>
<evidence type="ECO:0000256" key="1">
    <source>
        <dbReference type="ARBA" id="ARBA00002254"/>
    </source>
</evidence>
<comment type="function">
    <text evidence="1 10">Controls the rotational direction of flagella during chemotaxis.</text>
</comment>
<reference evidence="12" key="1">
    <citation type="submission" date="2021-11" db="EMBL/GenBank/DDBJ databases">
        <title>Cultivation dependent microbiological survey of springs from the worlds oldest radium mine currently devoted to the extraction of radon-saturated water.</title>
        <authorList>
            <person name="Kapinusova G."/>
            <person name="Smrhova T."/>
            <person name="Strejcek M."/>
            <person name="Suman J."/>
            <person name="Jani K."/>
            <person name="Pajer P."/>
            <person name="Uhlik O."/>
        </authorList>
    </citation>
    <scope>NUCLEOTIDE SEQUENCE [LARGE SCALE GENOMIC DNA]</scope>
    <source>
        <strain evidence="12">J379</strain>
    </source>
</reference>
<keyword evidence="5 10" id="KW-0145">Chemotaxis</keyword>
<evidence type="ECO:0000256" key="8">
    <source>
        <dbReference type="ARBA" id="ARBA00022989"/>
    </source>
</evidence>
<comment type="subcellular location">
    <subcellularLocation>
        <location evidence="2">Cell membrane</location>
        <topology evidence="2">Single-pass membrane protein</topology>
    </subcellularLocation>
</comment>
<evidence type="ECO:0000256" key="4">
    <source>
        <dbReference type="ARBA" id="ARBA00022475"/>
    </source>
</evidence>
<dbReference type="PANTHER" id="PTHR35091:SF2">
    <property type="entry name" value="FLAGELLAR PROTEIN FLIL"/>
    <property type="match status" value="1"/>
</dbReference>
<evidence type="ECO:0000313" key="12">
    <source>
        <dbReference type="Proteomes" id="UP001058860"/>
    </source>
</evidence>
<comment type="similarity">
    <text evidence="3 10">Belongs to the FliL family.</text>
</comment>
<evidence type="ECO:0000256" key="9">
    <source>
        <dbReference type="ARBA" id="ARBA00023136"/>
    </source>
</evidence>
<name>A0ABY5PEH1_9ACTN</name>
<keyword evidence="8" id="KW-1133">Transmembrane helix</keyword>
<evidence type="ECO:0000256" key="6">
    <source>
        <dbReference type="ARBA" id="ARBA00022692"/>
    </source>
</evidence>
<sequence>MKPKILIPTLIAVLAAGGAYKLLLAEPEAKPKHKVEGEVYVMPREFLVNLADGRFARLSVALVFAHGYTASHAAEVAAKESGAGKKGAAKPIEGFGALPQEPVVRDIITGSLASVRARSLQRAKARERLKRRIKKRITAKTDVKVDDVLFTDVAVQ</sequence>
<dbReference type="InterPro" id="IPR005503">
    <property type="entry name" value="FliL"/>
</dbReference>
<keyword evidence="11" id="KW-0282">Flagellum</keyword>
<keyword evidence="12" id="KW-1185">Reference proteome</keyword>
<keyword evidence="7 10" id="KW-0283">Flagellar rotation</keyword>
<keyword evidence="11" id="KW-0969">Cilium</keyword>
<dbReference type="EMBL" id="CP088295">
    <property type="protein sequence ID" value="UUY03060.1"/>
    <property type="molecule type" value="Genomic_DNA"/>
</dbReference>
<proteinExistence type="inferred from homology"/>
<dbReference type="Pfam" id="PF03748">
    <property type="entry name" value="FliL"/>
    <property type="match status" value="1"/>
</dbReference>